<dbReference type="GO" id="GO:0016020">
    <property type="term" value="C:membrane"/>
    <property type="evidence" value="ECO:0007669"/>
    <property type="project" value="UniProtKB-SubCell"/>
</dbReference>
<dbReference type="GO" id="GO:0022857">
    <property type="term" value="F:transmembrane transporter activity"/>
    <property type="evidence" value="ECO:0007669"/>
    <property type="project" value="InterPro"/>
</dbReference>
<feature type="transmembrane region" description="Helical" evidence="7">
    <location>
        <begin position="243"/>
        <end position="265"/>
    </location>
</feature>
<comment type="subcellular location">
    <subcellularLocation>
        <location evidence="1">Membrane</location>
        <topology evidence="1">Multi-pass membrane protein</topology>
    </subcellularLocation>
</comment>
<proteinExistence type="predicted"/>
<evidence type="ECO:0000313" key="8">
    <source>
        <dbReference type="EMBL" id="TVY22881.1"/>
    </source>
</evidence>
<dbReference type="PIRSF" id="PIRSF006060">
    <property type="entry name" value="AA_transporter"/>
    <property type="match status" value="1"/>
</dbReference>
<feature type="transmembrane region" description="Helical" evidence="7">
    <location>
        <begin position="53"/>
        <end position="69"/>
    </location>
</feature>
<accession>A0A8H8QVJ4</accession>
<feature type="transmembrane region" description="Helical" evidence="7">
    <location>
        <begin position="450"/>
        <end position="469"/>
    </location>
</feature>
<reference evidence="8 9" key="1">
    <citation type="submission" date="2018-05" db="EMBL/GenBank/DDBJ databases">
        <title>Genome sequencing and assembly of the regulated plant pathogen Lachnellula willkommii and related sister species for the development of diagnostic species identification markers.</title>
        <authorList>
            <person name="Giroux E."/>
            <person name="Bilodeau G."/>
        </authorList>
    </citation>
    <scope>NUCLEOTIDE SEQUENCE [LARGE SCALE GENOMIC DNA]</scope>
    <source>
        <strain evidence="8 9">CBS 185.66</strain>
    </source>
</reference>
<keyword evidence="2" id="KW-0813">Transport</keyword>
<feature type="transmembrane region" description="Helical" evidence="7">
    <location>
        <begin position="413"/>
        <end position="438"/>
    </location>
</feature>
<feature type="transmembrane region" description="Helical" evidence="7">
    <location>
        <begin position="75"/>
        <end position="96"/>
    </location>
</feature>
<feature type="transmembrane region" description="Helical" evidence="7">
    <location>
        <begin position="489"/>
        <end position="508"/>
    </location>
</feature>
<gene>
    <name evidence="8" type="ORF">LHYA1_G007916</name>
</gene>
<evidence type="ECO:0000256" key="6">
    <source>
        <dbReference type="SAM" id="MobiDB-lite"/>
    </source>
</evidence>
<dbReference type="Proteomes" id="UP000431533">
    <property type="component" value="Unassembled WGS sequence"/>
</dbReference>
<dbReference type="OrthoDB" id="3900342at2759"/>
<feature type="transmembrane region" description="Helical" evidence="7">
    <location>
        <begin position="131"/>
        <end position="155"/>
    </location>
</feature>
<comment type="caution">
    <text evidence="8">The sequence shown here is derived from an EMBL/GenBank/DDBJ whole genome shotgun (WGS) entry which is preliminary data.</text>
</comment>
<evidence type="ECO:0000256" key="3">
    <source>
        <dbReference type="ARBA" id="ARBA00022692"/>
    </source>
</evidence>
<dbReference type="InterPro" id="IPR002293">
    <property type="entry name" value="AA/rel_permease1"/>
</dbReference>
<feature type="transmembrane region" description="Helical" evidence="7">
    <location>
        <begin position="285"/>
        <end position="305"/>
    </location>
</feature>
<feature type="compositionally biased region" description="Polar residues" evidence="6">
    <location>
        <begin position="18"/>
        <end position="28"/>
    </location>
</feature>
<evidence type="ECO:0000256" key="7">
    <source>
        <dbReference type="SAM" id="Phobius"/>
    </source>
</evidence>
<evidence type="ECO:0000313" key="9">
    <source>
        <dbReference type="Proteomes" id="UP000431533"/>
    </source>
</evidence>
<dbReference type="Pfam" id="PF13520">
    <property type="entry name" value="AA_permease_2"/>
    <property type="match status" value="1"/>
</dbReference>
<keyword evidence="9" id="KW-1185">Reference proteome</keyword>
<dbReference type="RefSeq" id="XP_031001669.1">
    <property type="nucleotide sequence ID" value="XM_031152839.1"/>
</dbReference>
<evidence type="ECO:0000256" key="1">
    <source>
        <dbReference type="ARBA" id="ARBA00004141"/>
    </source>
</evidence>
<keyword evidence="4 7" id="KW-1133">Transmembrane helix</keyword>
<name>A0A8H8QVJ4_9HELO</name>
<dbReference type="GeneID" id="41988114"/>
<keyword evidence="5 7" id="KW-0472">Membrane</keyword>
<dbReference type="PANTHER" id="PTHR45649:SF28">
    <property type="entry name" value="TRANSPORTER, PUTATIVE (EUROFUNG)-RELATED"/>
    <property type="match status" value="1"/>
</dbReference>
<protein>
    <submittedName>
        <fullName evidence="8">Putative amino-acid permease</fullName>
    </submittedName>
</protein>
<feature type="transmembrane region" description="Helical" evidence="7">
    <location>
        <begin position="175"/>
        <end position="194"/>
    </location>
</feature>
<evidence type="ECO:0000256" key="2">
    <source>
        <dbReference type="ARBA" id="ARBA00022448"/>
    </source>
</evidence>
<feature type="transmembrane region" description="Helical" evidence="7">
    <location>
        <begin position="206"/>
        <end position="223"/>
    </location>
</feature>
<dbReference type="PANTHER" id="PTHR45649">
    <property type="entry name" value="AMINO-ACID PERMEASE BAT1"/>
    <property type="match status" value="1"/>
</dbReference>
<sequence>MSEKNTPLDVDSEKASPPSDTITAPKTETGTHHDLDSLTALGYTPELHRNRSLFTLLFQTLAIAAIPYGEGGPLISAIYGGGQLSIFVGWLVVLVLDECVALSLSELASRYPTSAGPYYWSFQVAKRHKTVLSFITGWVWLIGNWTITLSVNFGFASLITATVAMYHPDFVATSWQLLLIFYAICIASFVICAFGNKFLPMVDTICAAWTLISIFIILIALSVKADVGRHSAAYALGHYDTSLSGWGGFTFFIGLLPAAYTFSAIGMISSMAEEVADPAIQVPRALSLCVPVGGLAGLFFIIPICATMPDLTDILTAPSAQAMPYIFHIVMGSPGGGLGLTFLVLGVTMFCSISITNAASRCTWAFARDDAIPGSKLFAIVNPNLGVPVYALALVTIVQMLLGLINLGSSSAFTAFVSVGVIALSVSYAIPIAISLLWNKRVEVNQARWNCGPVIGTVVNCISLVWITFEVVLFSMPTALPVTVVSMNYAIVVLVGLLTISAVWYGIYARKVYKGPPSSDGLS</sequence>
<feature type="region of interest" description="Disordered" evidence="6">
    <location>
        <begin position="1"/>
        <end position="33"/>
    </location>
</feature>
<feature type="transmembrane region" description="Helical" evidence="7">
    <location>
        <begin position="325"/>
        <end position="351"/>
    </location>
</feature>
<dbReference type="AlphaFoldDB" id="A0A8H8QVJ4"/>
<organism evidence="8 9">
    <name type="scientific">Lachnellula hyalina</name>
    <dbReference type="NCBI Taxonomy" id="1316788"/>
    <lineage>
        <taxon>Eukaryota</taxon>
        <taxon>Fungi</taxon>
        <taxon>Dikarya</taxon>
        <taxon>Ascomycota</taxon>
        <taxon>Pezizomycotina</taxon>
        <taxon>Leotiomycetes</taxon>
        <taxon>Helotiales</taxon>
        <taxon>Lachnaceae</taxon>
        <taxon>Lachnellula</taxon>
    </lineage>
</organism>
<keyword evidence="3 7" id="KW-0812">Transmembrane</keyword>
<dbReference type="EMBL" id="QGMH01000220">
    <property type="protein sequence ID" value="TVY22881.1"/>
    <property type="molecule type" value="Genomic_DNA"/>
</dbReference>
<dbReference type="Gene3D" id="1.20.1740.10">
    <property type="entry name" value="Amino acid/polyamine transporter I"/>
    <property type="match status" value="1"/>
</dbReference>
<evidence type="ECO:0000256" key="5">
    <source>
        <dbReference type="ARBA" id="ARBA00023136"/>
    </source>
</evidence>
<feature type="transmembrane region" description="Helical" evidence="7">
    <location>
        <begin position="385"/>
        <end position="407"/>
    </location>
</feature>
<evidence type="ECO:0000256" key="4">
    <source>
        <dbReference type="ARBA" id="ARBA00022989"/>
    </source>
</evidence>